<dbReference type="AlphaFoldDB" id="A0A4R3N764"/>
<protein>
    <submittedName>
        <fullName evidence="1">Uncharacterized protein</fullName>
    </submittedName>
</protein>
<name>A0A4R3N764_9BACI</name>
<sequence>MIDDTYQASFRESFLFQNKPVECFVHNSQSYHVFFDQDRSRARPSLLQMVYEGVIVKDDGFAQKWKDEAEHILIGKKLKNSKKNEAPCTEYVHMIYF</sequence>
<organism evidence="1 2">
    <name type="scientific">Melghiribacillus thermohalophilus</name>
    <dbReference type="NCBI Taxonomy" id="1324956"/>
    <lineage>
        <taxon>Bacteria</taxon>
        <taxon>Bacillati</taxon>
        <taxon>Bacillota</taxon>
        <taxon>Bacilli</taxon>
        <taxon>Bacillales</taxon>
        <taxon>Bacillaceae</taxon>
        <taxon>Melghiribacillus</taxon>
    </lineage>
</organism>
<evidence type="ECO:0000313" key="1">
    <source>
        <dbReference type="EMBL" id="TCT24644.1"/>
    </source>
</evidence>
<evidence type="ECO:0000313" key="2">
    <source>
        <dbReference type="Proteomes" id="UP000294650"/>
    </source>
</evidence>
<gene>
    <name evidence="1" type="ORF">EDD68_10599</name>
</gene>
<keyword evidence="2" id="KW-1185">Reference proteome</keyword>
<dbReference type="EMBL" id="SMAN01000005">
    <property type="protein sequence ID" value="TCT24644.1"/>
    <property type="molecule type" value="Genomic_DNA"/>
</dbReference>
<dbReference type="Proteomes" id="UP000294650">
    <property type="component" value="Unassembled WGS sequence"/>
</dbReference>
<accession>A0A4R3N764</accession>
<comment type="caution">
    <text evidence="1">The sequence shown here is derived from an EMBL/GenBank/DDBJ whole genome shotgun (WGS) entry which is preliminary data.</text>
</comment>
<reference evidence="1 2" key="1">
    <citation type="submission" date="2019-03" db="EMBL/GenBank/DDBJ databases">
        <title>Genomic Encyclopedia of Type Strains, Phase IV (KMG-IV): sequencing the most valuable type-strain genomes for metagenomic binning, comparative biology and taxonomic classification.</title>
        <authorList>
            <person name="Goeker M."/>
        </authorList>
    </citation>
    <scope>NUCLEOTIDE SEQUENCE [LARGE SCALE GENOMIC DNA]</scope>
    <source>
        <strain evidence="1 2">DSM 25894</strain>
    </source>
</reference>
<proteinExistence type="predicted"/>